<comment type="subcellular location">
    <subcellularLocation>
        <location evidence="7">Cytoplasm</location>
    </subcellularLocation>
</comment>
<keyword evidence="11" id="KW-1185">Reference proteome</keyword>
<dbReference type="SUPFAM" id="SSF116878">
    <property type="entry name" value="TrmE connector domain"/>
    <property type="match status" value="1"/>
</dbReference>
<dbReference type="AlphaFoldDB" id="A0A7G9L0E6"/>
<dbReference type="Pfam" id="PF01926">
    <property type="entry name" value="MMR_HSR1"/>
    <property type="match status" value="1"/>
</dbReference>
<dbReference type="Gene3D" id="3.30.1360.120">
    <property type="entry name" value="Probable tRNA modification gtpase trme, domain 1"/>
    <property type="match status" value="1"/>
</dbReference>
<dbReference type="Pfam" id="PF10396">
    <property type="entry name" value="TrmE_N"/>
    <property type="match status" value="1"/>
</dbReference>
<feature type="binding site" evidence="7">
    <location>
        <begin position="267"/>
        <end position="270"/>
    </location>
    <ligand>
        <name>GTP</name>
        <dbReference type="ChEBI" id="CHEBI:37565"/>
    </ligand>
</feature>
<dbReference type="Proteomes" id="UP000515861">
    <property type="component" value="Chromosome"/>
</dbReference>
<feature type="binding site" evidence="7">
    <location>
        <position position="79"/>
    </location>
    <ligand>
        <name>(6S)-5-formyl-5,6,7,8-tetrahydrofolate</name>
        <dbReference type="ChEBI" id="CHEBI:57457"/>
    </ligand>
</feature>
<evidence type="ECO:0000256" key="3">
    <source>
        <dbReference type="ARBA" id="ARBA00022741"/>
    </source>
</evidence>
<evidence type="ECO:0000256" key="7">
    <source>
        <dbReference type="HAMAP-Rule" id="MF_00379"/>
    </source>
</evidence>
<dbReference type="InterPro" id="IPR027417">
    <property type="entry name" value="P-loop_NTPase"/>
</dbReference>
<feature type="binding site" evidence="7">
    <location>
        <position position="227"/>
    </location>
    <ligand>
        <name>Mg(2+)</name>
        <dbReference type="ChEBI" id="CHEBI:18420"/>
    </ligand>
</feature>
<protein>
    <recommendedName>
        <fullName evidence="7">tRNA modification GTPase MnmE</fullName>
        <ecNumber evidence="7">3.6.-.-</ecNumber>
    </recommendedName>
</protein>
<keyword evidence="2 7" id="KW-0819">tRNA processing</keyword>
<dbReference type="GO" id="GO:0002098">
    <property type="term" value="P:tRNA wobble uridine modification"/>
    <property type="evidence" value="ECO:0007669"/>
    <property type="project" value="TreeGrafter"/>
</dbReference>
<dbReference type="InterPro" id="IPR006073">
    <property type="entry name" value="GTP-bd"/>
</dbReference>
<dbReference type="NCBIfam" id="NF003661">
    <property type="entry name" value="PRK05291.1-3"/>
    <property type="match status" value="1"/>
</dbReference>
<keyword evidence="3 7" id="KW-0547">Nucleotide-binding</keyword>
<evidence type="ECO:0000256" key="4">
    <source>
        <dbReference type="ARBA" id="ARBA00022801"/>
    </source>
</evidence>
<dbReference type="InterPro" id="IPR025867">
    <property type="entry name" value="MnmE_helical"/>
</dbReference>
<reference evidence="10 11" key="1">
    <citation type="submission" date="2020-08" db="EMBL/GenBank/DDBJ databases">
        <title>Sphingomonas sp. sand1-3 16S ribosomal RNA gene Genome sequencing and assembly.</title>
        <authorList>
            <person name="Kang M."/>
        </authorList>
    </citation>
    <scope>NUCLEOTIDE SEQUENCE [LARGE SCALE GENOMIC DNA]</scope>
    <source>
        <strain evidence="11">sand1-3</strain>
    </source>
</reference>
<feature type="domain" description="TrmE-type G" evidence="9">
    <location>
        <begin position="213"/>
        <end position="353"/>
    </location>
</feature>
<keyword evidence="7" id="KW-0963">Cytoplasm</keyword>
<comment type="subunit">
    <text evidence="7">Homodimer. Heterotetramer of two MnmE and two MnmG subunits.</text>
</comment>
<feature type="binding site" evidence="7">
    <location>
        <begin position="242"/>
        <end position="248"/>
    </location>
    <ligand>
        <name>GTP</name>
        <dbReference type="ChEBI" id="CHEBI:37565"/>
    </ligand>
</feature>
<evidence type="ECO:0000256" key="2">
    <source>
        <dbReference type="ARBA" id="ARBA00022694"/>
    </source>
</evidence>
<dbReference type="GO" id="GO:0046872">
    <property type="term" value="F:metal ion binding"/>
    <property type="evidence" value="ECO:0007669"/>
    <property type="project" value="UniProtKB-KW"/>
</dbReference>
<comment type="similarity">
    <text evidence="1 7 8">Belongs to the TRAFAC class TrmE-Era-EngA-EngB-Septin-like GTPase superfamily. TrmE GTPase family.</text>
</comment>
<evidence type="ECO:0000256" key="8">
    <source>
        <dbReference type="RuleBase" id="RU003313"/>
    </source>
</evidence>
<dbReference type="Pfam" id="PF12631">
    <property type="entry name" value="MnmE_helical"/>
    <property type="match status" value="1"/>
</dbReference>
<dbReference type="Gene3D" id="3.40.50.300">
    <property type="entry name" value="P-loop containing nucleotide triphosphate hydrolases"/>
    <property type="match status" value="1"/>
</dbReference>
<dbReference type="PANTHER" id="PTHR42714:SF2">
    <property type="entry name" value="TRNA MODIFICATION GTPASE GTPBP3, MITOCHONDRIAL"/>
    <property type="match status" value="1"/>
</dbReference>
<evidence type="ECO:0000313" key="10">
    <source>
        <dbReference type="EMBL" id="QNM82095.1"/>
    </source>
</evidence>
<comment type="caution">
    <text evidence="7">Lacks conserved residue(s) required for the propagation of feature annotation.</text>
</comment>
<dbReference type="HAMAP" id="MF_00379">
    <property type="entry name" value="GTPase_MnmE"/>
    <property type="match status" value="1"/>
</dbReference>
<dbReference type="GO" id="GO:0005525">
    <property type="term" value="F:GTP binding"/>
    <property type="evidence" value="ECO:0007669"/>
    <property type="project" value="UniProtKB-UniRule"/>
</dbReference>
<dbReference type="FunFam" id="3.30.1360.120:FF:000007">
    <property type="entry name" value="tRNA modification GTPase GTPBP3, mitochondrial"/>
    <property type="match status" value="1"/>
</dbReference>
<dbReference type="SUPFAM" id="SSF52540">
    <property type="entry name" value="P-loop containing nucleoside triphosphate hydrolases"/>
    <property type="match status" value="1"/>
</dbReference>
<dbReference type="CDD" id="cd04164">
    <property type="entry name" value="trmE"/>
    <property type="match status" value="1"/>
</dbReference>
<feature type="binding site" evidence="7">
    <location>
        <position position="22"/>
    </location>
    <ligand>
        <name>(6S)-5-formyl-5,6,7,8-tetrahydrofolate</name>
        <dbReference type="ChEBI" id="CHEBI:57457"/>
    </ligand>
</feature>
<comment type="cofactor">
    <cofactor evidence="7">
        <name>K(+)</name>
        <dbReference type="ChEBI" id="CHEBI:29103"/>
    </cofactor>
    <text evidence="7">Binds 1 potassium ion per subunit.</text>
</comment>
<keyword evidence="4 7" id="KW-0378">Hydrolase</keyword>
<evidence type="ECO:0000256" key="1">
    <source>
        <dbReference type="ARBA" id="ARBA00011043"/>
    </source>
</evidence>
<feature type="binding site" evidence="7">
    <location>
        <position position="426"/>
    </location>
    <ligand>
        <name>(6S)-5-formyl-5,6,7,8-tetrahydrofolate</name>
        <dbReference type="ChEBI" id="CHEBI:57457"/>
    </ligand>
</feature>
<feature type="binding site" evidence="7">
    <location>
        <position position="119"/>
    </location>
    <ligand>
        <name>(6S)-5-formyl-5,6,7,8-tetrahydrofolate</name>
        <dbReference type="ChEBI" id="CHEBI:57457"/>
    </ligand>
</feature>
<keyword evidence="6 7" id="KW-0342">GTP-binding</keyword>
<dbReference type="EC" id="3.6.-.-" evidence="7"/>
<dbReference type="InterPro" id="IPR005225">
    <property type="entry name" value="Small_GTP-bd"/>
</dbReference>
<dbReference type="InterPro" id="IPR027266">
    <property type="entry name" value="TrmE/GcvT-like"/>
</dbReference>
<dbReference type="InterPro" id="IPR031168">
    <property type="entry name" value="G_TrmE"/>
</dbReference>
<dbReference type="PANTHER" id="PTHR42714">
    <property type="entry name" value="TRNA MODIFICATION GTPASE GTPBP3"/>
    <property type="match status" value="1"/>
</dbReference>
<dbReference type="InterPro" id="IPR004520">
    <property type="entry name" value="GTPase_MnmE"/>
</dbReference>
<dbReference type="SUPFAM" id="SSF103025">
    <property type="entry name" value="Folate-binding domain"/>
    <property type="match status" value="1"/>
</dbReference>
<evidence type="ECO:0000256" key="6">
    <source>
        <dbReference type="ARBA" id="ARBA00023134"/>
    </source>
</evidence>
<keyword evidence="7" id="KW-0479">Metal-binding</keyword>
<feature type="binding site" evidence="7">
    <location>
        <begin position="223"/>
        <end position="228"/>
    </location>
    <ligand>
        <name>GTP</name>
        <dbReference type="ChEBI" id="CHEBI:37565"/>
    </ligand>
</feature>
<evidence type="ECO:0000256" key="5">
    <source>
        <dbReference type="ARBA" id="ARBA00022958"/>
    </source>
</evidence>
<dbReference type="NCBIfam" id="TIGR00450">
    <property type="entry name" value="mnmE_trmE_thdF"/>
    <property type="match status" value="1"/>
</dbReference>
<comment type="function">
    <text evidence="7">Exhibits a very high intrinsic GTPase hydrolysis rate. Involved in the addition of a carboxymethylaminomethyl (cmnm) group at the wobble position (U34) of certain tRNAs, forming tRNA-cmnm(5)s(2)U34.</text>
</comment>
<dbReference type="GO" id="GO:0003924">
    <property type="term" value="F:GTPase activity"/>
    <property type="evidence" value="ECO:0007669"/>
    <property type="project" value="UniProtKB-UniRule"/>
</dbReference>
<keyword evidence="7" id="KW-0460">Magnesium</keyword>
<dbReference type="GO" id="GO:0030488">
    <property type="term" value="P:tRNA methylation"/>
    <property type="evidence" value="ECO:0007669"/>
    <property type="project" value="TreeGrafter"/>
</dbReference>
<evidence type="ECO:0000313" key="11">
    <source>
        <dbReference type="Proteomes" id="UP000515861"/>
    </source>
</evidence>
<dbReference type="EMBL" id="CP060697">
    <property type="protein sequence ID" value="QNM82095.1"/>
    <property type="molecule type" value="Genomic_DNA"/>
</dbReference>
<dbReference type="InterPro" id="IPR018948">
    <property type="entry name" value="GTP-bd_TrmE_N"/>
</dbReference>
<dbReference type="CDD" id="cd14858">
    <property type="entry name" value="TrmE_N"/>
    <property type="match status" value="1"/>
</dbReference>
<dbReference type="KEGG" id="ssau:H8M03_08635"/>
<sequence length="426" mass="45074">MTAATIFALSSGSPPAAISVIRISGPQAHEAGGQLAGSLPPSRQAGVRSLRDADGLLLDEALVLRFDGPATSTGEDTVELHCHGGRAIVTAVLAALAAQPGLRQAEPGEFTRRAFGNGRIDLTQAEGLADLIEAETETQRRAALAVAEGGLSRQIAIWQDRLLQLSAQAEAAIDYVEEDSVDAYPTLNRECEALAIELEQWLARPMAEPLKDGLLVVLAGPPNAGKSSLLNALVGYERAIVADIPGTTRDHIEVGIALDGIPIRLTDTAGIRNSADVLEIEGVARANRLVQQSDILVWLGEPTEAPAHDHLIRIHARSDLSERASSPVEFIPVSVRTGLGLGDLHTAIVEHARRLLPVEGVLAVNARQAARIRDAAEALRRASSSDDIVLQSEDLRSARAAFGRLTGQAGVEDVLDALFGRFCLGK</sequence>
<dbReference type="Gene3D" id="1.20.120.430">
    <property type="entry name" value="tRNA modification GTPase MnmE domain 2"/>
    <property type="match status" value="1"/>
</dbReference>
<accession>A0A7G9L0E6</accession>
<feature type="binding site" evidence="7">
    <location>
        <position position="248"/>
    </location>
    <ligand>
        <name>Mg(2+)</name>
        <dbReference type="ChEBI" id="CHEBI:18420"/>
    </ligand>
</feature>
<name>A0A7G9L0E6_9SPHN</name>
<dbReference type="InterPro" id="IPR027368">
    <property type="entry name" value="MnmE_dom2"/>
</dbReference>
<dbReference type="GO" id="GO:0005737">
    <property type="term" value="C:cytoplasm"/>
    <property type="evidence" value="ECO:0007669"/>
    <property type="project" value="UniProtKB-SubCell"/>
</dbReference>
<keyword evidence="5 7" id="KW-0630">Potassium</keyword>
<evidence type="ECO:0000259" key="9">
    <source>
        <dbReference type="PROSITE" id="PS51709"/>
    </source>
</evidence>
<organism evidence="10 11">
    <name type="scientific">Sphingomonas sabuli</name>
    <dbReference type="NCBI Taxonomy" id="2764186"/>
    <lineage>
        <taxon>Bacteria</taxon>
        <taxon>Pseudomonadati</taxon>
        <taxon>Pseudomonadota</taxon>
        <taxon>Alphaproteobacteria</taxon>
        <taxon>Sphingomonadales</taxon>
        <taxon>Sphingomonadaceae</taxon>
        <taxon>Sphingomonas</taxon>
    </lineage>
</organism>
<dbReference type="PROSITE" id="PS51709">
    <property type="entry name" value="G_TRME"/>
    <property type="match status" value="1"/>
</dbReference>
<proteinExistence type="inferred from homology"/>
<dbReference type="RefSeq" id="WP_187479050.1">
    <property type="nucleotide sequence ID" value="NZ_CP060697.1"/>
</dbReference>
<dbReference type="NCBIfam" id="TIGR00231">
    <property type="entry name" value="small_GTP"/>
    <property type="match status" value="1"/>
</dbReference>
<gene>
    <name evidence="7 10" type="primary">mnmE</name>
    <name evidence="7" type="synonym">trmE</name>
    <name evidence="10" type="ORF">H8M03_08635</name>
</gene>